<evidence type="ECO:0000313" key="2">
    <source>
        <dbReference type="EMBL" id="RVT43077.1"/>
    </source>
</evidence>
<protein>
    <submittedName>
        <fullName evidence="2">Uncharacterized protein</fullName>
    </submittedName>
</protein>
<reference evidence="2 3" key="1">
    <citation type="submission" date="2019-01" db="EMBL/GenBank/DDBJ databases">
        <authorList>
            <person name="Chen W.-M."/>
        </authorList>
    </citation>
    <scope>NUCLEOTIDE SEQUENCE [LARGE SCALE GENOMIC DNA]</scope>
    <source>
        <strain evidence="2 3">TLA-22</strain>
    </source>
</reference>
<keyword evidence="1" id="KW-1133">Transmembrane helix</keyword>
<feature type="transmembrane region" description="Helical" evidence="1">
    <location>
        <begin position="6"/>
        <end position="25"/>
    </location>
</feature>
<feature type="transmembrane region" description="Helical" evidence="1">
    <location>
        <begin position="60"/>
        <end position="88"/>
    </location>
</feature>
<keyword evidence="1" id="KW-0812">Transmembrane</keyword>
<feature type="transmembrane region" description="Helical" evidence="1">
    <location>
        <begin position="37"/>
        <end position="54"/>
    </location>
</feature>
<dbReference type="RefSeq" id="WP_127688613.1">
    <property type="nucleotide sequence ID" value="NZ_RZUL01000001.1"/>
</dbReference>
<evidence type="ECO:0000256" key="1">
    <source>
        <dbReference type="SAM" id="Phobius"/>
    </source>
</evidence>
<evidence type="ECO:0000313" key="3">
    <source>
        <dbReference type="Proteomes" id="UP000282977"/>
    </source>
</evidence>
<accession>A0A437JAZ4</accession>
<comment type="caution">
    <text evidence="2">The sequence shown here is derived from an EMBL/GenBank/DDBJ whole genome shotgun (WGS) entry which is preliminary data.</text>
</comment>
<dbReference type="AlphaFoldDB" id="A0A437JAZ4"/>
<dbReference type="EMBL" id="RZUL01000001">
    <property type="protein sequence ID" value="RVT43077.1"/>
    <property type="molecule type" value="Genomic_DNA"/>
</dbReference>
<gene>
    <name evidence="2" type="ORF">ENE74_00075</name>
</gene>
<name>A0A437JAZ4_9SPHN</name>
<keyword evidence="1" id="KW-0472">Membrane</keyword>
<dbReference type="Proteomes" id="UP000282977">
    <property type="component" value="Unassembled WGS sequence"/>
</dbReference>
<organism evidence="2 3">
    <name type="scientific">Sphingobium algorifonticola</name>
    <dbReference type="NCBI Taxonomy" id="2008318"/>
    <lineage>
        <taxon>Bacteria</taxon>
        <taxon>Pseudomonadati</taxon>
        <taxon>Pseudomonadota</taxon>
        <taxon>Alphaproteobacteria</taxon>
        <taxon>Sphingomonadales</taxon>
        <taxon>Sphingomonadaceae</taxon>
        <taxon>Sphingobium</taxon>
    </lineage>
</organism>
<keyword evidence="3" id="KW-1185">Reference proteome</keyword>
<sequence length="95" mass="10449">MTTFGQIMPYGYMLLFIVIGWRLYVLRWDWRWKAASGAAMVIAPPLLFLLPALRNPQGSFAGWLLAMGIGMLVAGALCLGGGVLAAWLRARPRTP</sequence>
<proteinExistence type="predicted"/>
<dbReference type="OrthoDB" id="9977532at2"/>